<feature type="domain" description="TIR" evidence="4">
    <location>
        <begin position="18"/>
        <end position="184"/>
    </location>
</feature>
<accession>A0ABM3HAJ4</accession>
<dbReference type="InterPro" id="IPR042197">
    <property type="entry name" value="Apaf_helical"/>
</dbReference>
<dbReference type="InterPro" id="IPR044974">
    <property type="entry name" value="Disease_R_plants"/>
</dbReference>
<dbReference type="Gene3D" id="3.40.50.300">
    <property type="entry name" value="P-loop containing nucleotide triphosphate hydrolases"/>
    <property type="match status" value="1"/>
</dbReference>
<dbReference type="PANTHER" id="PTHR11017">
    <property type="entry name" value="LEUCINE-RICH REPEAT-CONTAINING PROTEIN"/>
    <property type="match status" value="1"/>
</dbReference>
<dbReference type="SMART" id="SM00255">
    <property type="entry name" value="TIR"/>
    <property type="match status" value="1"/>
</dbReference>
<sequence length="851" mass="96347">MADSEAGTSRDAARASAGEYQVFLSFRGPDTRNGFTDFLYRDLENVGFRVFRDDEELRVGDVIGESLLCAINSSIIYIPIFSVTYADSKWCLRELANIVENVSKSEGQKRVLPIFFHIEPEDVKLKTPLYSDALSRHAMKFPDEVQAWRAALEEVGKIKGWNVKEDQSQAKIVNSVVRELLEKMDIKQKILPRHLVRHHAQVKRLIESLDINQSDVRLIAIYGMGGIGKTTVAQVVFNQLSSSHFGSHCSFLEDVRESSSTKEGIVRLQKKLLSDIVGSRFAEQVKDWEQGMKRIGEALSNKAVLVVLDDVADEPHIESLIGNCSLPSGSRIIITTRDKTIPSDEGFNGEIQRYEMPEMDAPLALQLFCRHAFGKNFPRDDYCSLSNEIVSSIGGLPLAVEVIGSSLKRRDKAVWEETLVNLKKVPKEKILKRLKISYDGLDKNQKQIFLDIACFFFNEKKTNPIYMWASCQFNPLGEIEVLIERCLIKILDNDKFWMHDQLIALGREIVHEDSLDEFGKQSRLWIAEEAIEIIRTEERKDKVQAVDIDGLDDSIEITNQEFERLQKLRFLKLRNGTFVGDFAKCCSKLRWISWRCPRQDFRPDNMYLDHLVVFELGANGFTDDSKAWNLIERAKNLKVISLTECAGITTIPDFSKCLRLERLTLARCNRVKRIKSFIGHLQSLLELDIKGCIGLTHLPEEVGALVELKRLSLQGCCALSELPSSLGNLTSLIELDLSGTVIAKANPTRGCNLKFLANKKGCNLTWIGRLSGLKKLDLNVPNIPALPELASLSHLEELTLHKQRPKLGKLPPSLKYLHIRLWTSLGELIHPSGQVRHLLHQYTVDYVSALI</sequence>
<protein>
    <submittedName>
        <fullName evidence="6">Disease resistance protein L6-like isoform X1</fullName>
    </submittedName>
</protein>
<dbReference type="InterPro" id="IPR002182">
    <property type="entry name" value="NB-ARC"/>
</dbReference>
<keyword evidence="1" id="KW-0433">Leucine-rich repeat</keyword>
<dbReference type="PRINTS" id="PR00364">
    <property type="entry name" value="DISEASERSIST"/>
</dbReference>
<evidence type="ECO:0000256" key="2">
    <source>
        <dbReference type="ARBA" id="ARBA00022737"/>
    </source>
</evidence>
<dbReference type="Gene3D" id="3.40.50.10140">
    <property type="entry name" value="Toll/interleukin-1 receptor homology (TIR) domain"/>
    <property type="match status" value="1"/>
</dbReference>
<proteinExistence type="predicted"/>
<dbReference type="InterPro" id="IPR036390">
    <property type="entry name" value="WH_DNA-bd_sf"/>
</dbReference>
<gene>
    <name evidence="6" type="primary">LOC125314722</name>
</gene>
<keyword evidence="3" id="KW-0611">Plant defense</keyword>
<dbReference type="InterPro" id="IPR035897">
    <property type="entry name" value="Toll_tir_struct_dom_sf"/>
</dbReference>
<dbReference type="SUPFAM" id="SSF52540">
    <property type="entry name" value="P-loop containing nucleoside triphosphate hydrolases"/>
    <property type="match status" value="1"/>
</dbReference>
<keyword evidence="2" id="KW-0677">Repeat</keyword>
<reference evidence="6" key="1">
    <citation type="submission" date="2025-08" db="UniProtKB">
        <authorList>
            <consortium name="RefSeq"/>
        </authorList>
    </citation>
    <scope>IDENTIFICATION</scope>
    <source>
        <tissue evidence="6">Leaf</tissue>
    </source>
</reference>
<dbReference type="InterPro" id="IPR032675">
    <property type="entry name" value="LRR_dom_sf"/>
</dbReference>
<evidence type="ECO:0000313" key="5">
    <source>
        <dbReference type="Proteomes" id="UP000827889"/>
    </source>
</evidence>
<keyword evidence="5" id="KW-1185">Reference proteome</keyword>
<dbReference type="InterPro" id="IPR000157">
    <property type="entry name" value="TIR_dom"/>
</dbReference>
<name>A0ABM3HAJ4_9MYRT</name>
<dbReference type="Pfam" id="PF23282">
    <property type="entry name" value="WHD_ROQ1"/>
    <property type="match status" value="1"/>
</dbReference>
<dbReference type="SUPFAM" id="SSF52058">
    <property type="entry name" value="L domain-like"/>
    <property type="match status" value="1"/>
</dbReference>
<evidence type="ECO:0000313" key="6">
    <source>
        <dbReference type="RefSeq" id="XP_048133611.1"/>
    </source>
</evidence>
<dbReference type="Pfam" id="PF00931">
    <property type="entry name" value="NB-ARC"/>
    <property type="match status" value="1"/>
</dbReference>
<evidence type="ECO:0000259" key="4">
    <source>
        <dbReference type="PROSITE" id="PS50104"/>
    </source>
</evidence>
<evidence type="ECO:0000256" key="3">
    <source>
        <dbReference type="ARBA" id="ARBA00022821"/>
    </source>
</evidence>
<dbReference type="PANTHER" id="PTHR11017:SF570">
    <property type="entry name" value="DISEASE RESISTANCE PROTEIN (TIR-NBS CLASS)-RELATED"/>
    <property type="match status" value="1"/>
</dbReference>
<dbReference type="Gene3D" id="1.10.8.430">
    <property type="entry name" value="Helical domain of apoptotic protease-activating factors"/>
    <property type="match status" value="1"/>
</dbReference>
<dbReference type="Pfam" id="PF01582">
    <property type="entry name" value="TIR"/>
    <property type="match status" value="1"/>
</dbReference>
<evidence type="ECO:0000256" key="1">
    <source>
        <dbReference type="ARBA" id="ARBA00022614"/>
    </source>
</evidence>
<dbReference type="InterPro" id="IPR058192">
    <property type="entry name" value="WHD_ROQ1-like"/>
</dbReference>
<dbReference type="PROSITE" id="PS50104">
    <property type="entry name" value="TIR"/>
    <property type="match status" value="1"/>
</dbReference>
<dbReference type="Proteomes" id="UP000827889">
    <property type="component" value="Chromosome 4"/>
</dbReference>
<dbReference type="Gene3D" id="3.80.10.10">
    <property type="entry name" value="Ribonuclease Inhibitor"/>
    <property type="match status" value="1"/>
</dbReference>
<dbReference type="InterPro" id="IPR027417">
    <property type="entry name" value="P-loop_NTPase"/>
</dbReference>
<dbReference type="RefSeq" id="XP_048133611.1">
    <property type="nucleotide sequence ID" value="XM_048277654.1"/>
</dbReference>
<dbReference type="SUPFAM" id="SSF52200">
    <property type="entry name" value="Toll/Interleukin receptor TIR domain"/>
    <property type="match status" value="1"/>
</dbReference>
<organism evidence="5 6">
    <name type="scientific">Rhodamnia argentea</name>
    <dbReference type="NCBI Taxonomy" id="178133"/>
    <lineage>
        <taxon>Eukaryota</taxon>
        <taxon>Viridiplantae</taxon>
        <taxon>Streptophyta</taxon>
        <taxon>Embryophyta</taxon>
        <taxon>Tracheophyta</taxon>
        <taxon>Spermatophyta</taxon>
        <taxon>Magnoliopsida</taxon>
        <taxon>eudicotyledons</taxon>
        <taxon>Gunneridae</taxon>
        <taxon>Pentapetalae</taxon>
        <taxon>rosids</taxon>
        <taxon>malvids</taxon>
        <taxon>Myrtales</taxon>
        <taxon>Myrtaceae</taxon>
        <taxon>Myrtoideae</taxon>
        <taxon>Myrteae</taxon>
        <taxon>Australasian group</taxon>
        <taxon>Rhodamnia</taxon>
    </lineage>
</organism>
<dbReference type="GeneID" id="125314722"/>
<dbReference type="SUPFAM" id="SSF46785">
    <property type="entry name" value="Winged helix' DNA-binding domain"/>
    <property type="match status" value="1"/>
</dbReference>